<dbReference type="PANTHER" id="PTHR46533">
    <property type="entry name" value="ZINC FINGER MYND DOMAIN-CONTAINING PROTEIN 12"/>
    <property type="match status" value="1"/>
</dbReference>
<sequence>MSGVCVLEREQRPVASTTKIFFEVNALQHRDAPLCELTGRRASVALAVTNNAADGRPLTLYFEDHDTATNAWTGSLCRYVDQLAFIMVPAKSVGSAVEREERTRAVRECKASLSALCADDAMQHLAEGSPLLAVPAAQFAVKLADAIHGEGSLEAVPARLCLSDAYVAAKYPQLAEDTLTAANWALLARARASNALRSRLRRSFGKLYASQGRYDEALRQLADDIYHCSLEEGPEHLSAVGGYFELANVFSLLKRGDAAGALDDKVVDCWNKYLLPGMGRSVPALSASQAAQGVEMLRAALKRREATGGTHVGAGEAHYVLALLLQHCGDRKPAKGHVRTACQIYESTLGANHPRTAEVQEARTRIEESCQA</sequence>
<reference evidence="2" key="1">
    <citation type="journal article" date="2013" name="Nature">
        <title>Pan genome of the phytoplankton Emiliania underpins its global distribution.</title>
        <authorList>
            <person name="Read B.A."/>
            <person name="Kegel J."/>
            <person name="Klute M.J."/>
            <person name="Kuo A."/>
            <person name="Lefebvre S.C."/>
            <person name="Maumus F."/>
            <person name="Mayer C."/>
            <person name="Miller J."/>
            <person name="Monier A."/>
            <person name="Salamov A."/>
            <person name="Young J."/>
            <person name="Aguilar M."/>
            <person name="Claverie J.M."/>
            <person name="Frickenhaus S."/>
            <person name="Gonzalez K."/>
            <person name="Herman E.K."/>
            <person name="Lin Y.C."/>
            <person name="Napier J."/>
            <person name="Ogata H."/>
            <person name="Sarno A.F."/>
            <person name="Shmutz J."/>
            <person name="Schroeder D."/>
            <person name="de Vargas C."/>
            <person name="Verret F."/>
            <person name="von Dassow P."/>
            <person name="Valentin K."/>
            <person name="Van de Peer Y."/>
            <person name="Wheeler G."/>
            <person name="Dacks J.B."/>
            <person name="Delwiche C.F."/>
            <person name="Dyhrman S.T."/>
            <person name="Glockner G."/>
            <person name="John U."/>
            <person name="Richards T."/>
            <person name="Worden A.Z."/>
            <person name="Zhang X."/>
            <person name="Grigoriev I.V."/>
            <person name="Allen A.E."/>
            <person name="Bidle K."/>
            <person name="Borodovsky M."/>
            <person name="Bowler C."/>
            <person name="Brownlee C."/>
            <person name="Cock J.M."/>
            <person name="Elias M."/>
            <person name="Gladyshev V.N."/>
            <person name="Groth M."/>
            <person name="Guda C."/>
            <person name="Hadaegh A."/>
            <person name="Iglesias-Rodriguez M.D."/>
            <person name="Jenkins J."/>
            <person name="Jones B.M."/>
            <person name="Lawson T."/>
            <person name="Leese F."/>
            <person name="Lindquist E."/>
            <person name="Lobanov A."/>
            <person name="Lomsadze A."/>
            <person name="Malik S.B."/>
            <person name="Marsh M.E."/>
            <person name="Mackinder L."/>
            <person name="Mock T."/>
            <person name="Mueller-Roeber B."/>
            <person name="Pagarete A."/>
            <person name="Parker M."/>
            <person name="Probert I."/>
            <person name="Quesneville H."/>
            <person name="Raines C."/>
            <person name="Rensing S.A."/>
            <person name="Riano-Pachon D.M."/>
            <person name="Richier S."/>
            <person name="Rokitta S."/>
            <person name="Shiraiwa Y."/>
            <person name="Soanes D.M."/>
            <person name="van der Giezen M."/>
            <person name="Wahlund T.M."/>
            <person name="Williams B."/>
            <person name="Wilson W."/>
            <person name="Wolfe G."/>
            <person name="Wurch L.L."/>
        </authorList>
    </citation>
    <scope>NUCLEOTIDE SEQUENCE</scope>
</reference>
<dbReference type="eggNOG" id="ENOG502QSY3">
    <property type="taxonomic scope" value="Eukaryota"/>
</dbReference>
<dbReference type="HOGENOM" id="CLU_058444_1_0_1"/>
<dbReference type="InterPro" id="IPR053248">
    <property type="entry name" value="Zinc_finger_MYND_domain"/>
</dbReference>
<dbReference type="Gene3D" id="1.25.40.10">
    <property type="entry name" value="Tetratricopeptide repeat domain"/>
    <property type="match status" value="1"/>
</dbReference>
<dbReference type="OMA" id="KEIWYAH"/>
<dbReference type="AlphaFoldDB" id="A0A0D3KUS5"/>
<dbReference type="SUPFAM" id="SSF48452">
    <property type="entry name" value="TPR-like"/>
    <property type="match status" value="1"/>
</dbReference>
<evidence type="ECO:0008006" key="3">
    <source>
        <dbReference type="Google" id="ProtNLM"/>
    </source>
</evidence>
<reference evidence="1" key="2">
    <citation type="submission" date="2024-10" db="UniProtKB">
        <authorList>
            <consortium name="EnsemblProtists"/>
        </authorList>
    </citation>
    <scope>IDENTIFICATION</scope>
</reference>
<organism evidence="1 2">
    <name type="scientific">Emiliania huxleyi (strain CCMP1516)</name>
    <dbReference type="NCBI Taxonomy" id="280463"/>
    <lineage>
        <taxon>Eukaryota</taxon>
        <taxon>Haptista</taxon>
        <taxon>Haptophyta</taxon>
        <taxon>Prymnesiophyceae</taxon>
        <taxon>Isochrysidales</taxon>
        <taxon>Noelaerhabdaceae</taxon>
        <taxon>Emiliania</taxon>
    </lineage>
</organism>
<dbReference type="Proteomes" id="UP000013827">
    <property type="component" value="Unassembled WGS sequence"/>
</dbReference>
<dbReference type="PANTHER" id="PTHR46533:SF1">
    <property type="entry name" value="ZINC FINGER MYND DOMAIN-CONTAINING PROTEIN 12"/>
    <property type="match status" value="1"/>
</dbReference>
<dbReference type="InterPro" id="IPR011990">
    <property type="entry name" value="TPR-like_helical_dom_sf"/>
</dbReference>
<dbReference type="GeneID" id="17284781"/>
<dbReference type="PaxDb" id="2903-EOD39510"/>
<proteinExistence type="predicted"/>
<accession>A0A0D3KUS5</accession>
<keyword evidence="2" id="KW-1185">Reference proteome</keyword>
<name>A0A0D3KUS5_EMIH1</name>
<evidence type="ECO:0000313" key="1">
    <source>
        <dbReference type="EnsemblProtists" id="EOD39510"/>
    </source>
</evidence>
<evidence type="ECO:0000313" key="2">
    <source>
        <dbReference type="Proteomes" id="UP000013827"/>
    </source>
</evidence>
<dbReference type="EnsemblProtists" id="EOD39510">
    <property type="protein sequence ID" value="EOD39510"/>
    <property type="gene ID" value="EMIHUDRAFT_199994"/>
</dbReference>
<dbReference type="RefSeq" id="XP_005791939.1">
    <property type="nucleotide sequence ID" value="XM_005791882.1"/>
</dbReference>
<protein>
    <recommendedName>
        <fullName evidence="3">Kinesin light chain</fullName>
    </recommendedName>
</protein>
<dbReference type="Pfam" id="PF13374">
    <property type="entry name" value="TPR_10"/>
    <property type="match status" value="1"/>
</dbReference>
<dbReference type="KEGG" id="ehx:EMIHUDRAFT_199994"/>